<dbReference type="SUPFAM" id="SSF52047">
    <property type="entry name" value="RNI-like"/>
    <property type="match status" value="1"/>
</dbReference>
<sequence>MGQRHQVFLIARLVPHGSTDGKAYYRCVVARHHQWCYGTLPLAATYRFVTLLKNPNNAEIIRDELRPWDTDLGHLEEPYASDAGFDRGCFSPNMGSFDGDNNDGITIIDITDPTNPAYCFVLGRGGVPADGRCYISRYYTLPSVRRDTDKKVDAREPDFELGLDEEEEGEEDGEEEDGEEDGEEEEEEEEEEDFTEDAEATGMAGRIREVVSDLEGVRLITSAMLAEAWPREYAATQPEENSSAPDSEETIDNALSSEDRDQLEQLGEMAWMPGKAELMKKALTRKNPFPDTAMTLLTKILAHELETTSPSVLDLSVLLALSPDQIVFVLKSLGTTSDIKSLNLSGNQNISVAVVTDALTILPKLLRLVLLNTSIANEDLSELMSSSPKLFYNLHDLVHPVFLRPICPSRQGRRITLEALHPAYRHGITIVIADSHSQGALASVPFFNLDKLISCLDYQMTVLTSPKNRDPRFNYSYSQSALGPLIAMSTSTTIVSSGNTKDGDEKGKEKSAETVGVSGGNNYDSRTISSIPRAHSMDCFEGVGWMFVLSTSMHSVHGPAYGFVKVDPEAMEEFEKLIEAREEAAEAAVDNSGSSEAPPRPIQSTKALWKIYDVRRFVDEMIKEGRPAPSEDVVLSFERTVSVSGMLDDDEKSKEVGEDIVDMPGMPPFDREAMARMLRDSKILRLISDSEFQSLKRSCEMMVALRWGGGF</sequence>
<proteinExistence type="predicted"/>
<dbReference type="Proteomes" id="UP001498398">
    <property type="component" value="Unassembled WGS sequence"/>
</dbReference>
<feature type="region of interest" description="Disordered" evidence="1">
    <location>
        <begin position="146"/>
        <end position="205"/>
    </location>
</feature>
<feature type="compositionally biased region" description="Acidic residues" evidence="1">
    <location>
        <begin position="159"/>
        <end position="199"/>
    </location>
</feature>
<dbReference type="EMBL" id="JBANRG010000067">
    <property type="protein sequence ID" value="KAK7440634.1"/>
    <property type="molecule type" value="Genomic_DNA"/>
</dbReference>
<feature type="compositionally biased region" description="Basic and acidic residues" evidence="1">
    <location>
        <begin position="501"/>
        <end position="512"/>
    </location>
</feature>
<feature type="region of interest" description="Disordered" evidence="1">
    <location>
        <begin position="496"/>
        <end position="518"/>
    </location>
</feature>
<organism evidence="2 3">
    <name type="scientific">Marasmiellus scandens</name>
    <dbReference type="NCBI Taxonomy" id="2682957"/>
    <lineage>
        <taxon>Eukaryota</taxon>
        <taxon>Fungi</taxon>
        <taxon>Dikarya</taxon>
        <taxon>Basidiomycota</taxon>
        <taxon>Agaricomycotina</taxon>
        <taxon>Agaricomycetes</taxon>
        <taxon>Agaricomycetidae</taxon>
        <taxon>Agaricales</taxon>
        <taxon>Marasmiineae</taxon>
        <taxon>Omphalotaceae</taxon>
        <taxon>Marasmiellus</taxon>
    </lineage>
</organism>
<evidence type="ECO:0000313" key="3">
    <source>
        <dbReference type="Proteomes" id="UP001498398"/>
    </source>
</evidence>
<gene>
    <name evidence="2" type="ORF">VKT23_016982</name>
</gene>
<reference evidence="2 3" key="1">
    <citation type="submission" date="2024-01" db="EMBL/GenBank/DDBJ databases">
        <title>A draft genome for the cacao thread blight pathogen Marasmiellus scandens.</title>
        <authorList>
            <person name="Baruah I.K."/>
            <person name="Leung J."/>
            <person name="Bukari Y."/>
            <person name="Amoako-Attah I."/>
            <person name="Meinhardt L.W."/>
            <person name="Bailey B.A."/>
            <person name="Cohen S.P."/>
        </authorList>
    </citation>
    <scope>NUCLEOTIDE SEQUENCE [LARGE SCALE GENOMIC DNA]</scope>
    <source>
        <strain evidence="2 3">GH-19</strain>
    </source>
</reference>
<protein>
    <submittedName>
        <fullName evidence="2">Uncharacterized protein</fullName>
    </submittedName>
</protein>
<evidence type="ECO:0000256" key="1">
    <source>
        <dbReference type="SAM" id="MobiDB-lite"/>
    </source>
</evidence>
<name>A0ABR1IWE6_9AGAR</name>
<keyword evidence="3" id="KW-1185">Reference proteome</keyword>
<accession>A0ABR1IWE6</accession>
<comment type="caution">
    <text evidence="2">The sequence shown here is derived from an EMBL/GenBank/DDBJ whole genome shotgun (WGS) entry which is preliminary data.</text>
</comment>
<feature type="compositionally biased region" description="Basic and acidic residues" evidence="1">
    <location>
        <begin position="146"/>
        <end position="158"/>
    </location>
</feature>
<evidence type="ECO:0000313" key="2">
    <source>
        <dbReference type="EMBL" id="KAK7440634.1"/>
    </source>
</evidence>